<dbReference type="EMBL" id="CAJVCH010401358">
    <property type="protein sequence ID" value="CAG7817705.1"/>
    <property type="molecule type" value="Genomic_DNA"/>
</dbReference>
<proteinExistence type="predicted"/>
<comment type="caution">
    <text evidence="1">The sequence shown here is derived from an EMBL/GenBank/DDBJ whole genome shotgun (WGS) entry which is preliminary data.</text>
</comment>
<sequence length="80" mass="9331">TNQLDERFIQYYLYKTPILQRGRDEVALVMMRKKCQPVSNGSVFRHVPSSSIPLEWTKFAQVFADRTCSYGRNPFDVISV</sequence>
<evidence type="ECO:0000313" key="1">
    <source>
        <dbReference type="EMBL" id="CAG7817705.1"/>
    </source>
</evidence>
<keyword evidence="2" id="KW-1185">Reference proteome</keyword>
<dbReference type="Proteomes" id="UP000708208">
    <property type="component" value="Unassembled WGS sequence"/>
</dbReference>
<accession>A0A8J2PJN6</accession>
<gene>
    <name evidence="1" type="ORF">AFUS01_LOCUS28256</name>
</gene>
<dbReference type="AlphaFoldDB" id="A0A8J2PJN6"/>
<protein>
    <submittedName>
        <fullName evidence="1">Uncharacterized protein</fullName>
    </submittedName>
</protein>
<feature type="non-terminal residue" evidence="1">
    <location>
        <position position="80"/>
    </location>
</feature>
<organism evidence="1 2">
    <name type="scientific">Allacma fusca</name>
    <dbReference type="NCBI Taxonomy" id="39272"/>
    <lineage>
        <taxon>Eukaryota</taxon>
        <taxon>Metazoa</taxon>
        <taxon>Ecdysozoa</taxon>
        <taxon>Arthropoda</taxon>
        <taxon>Hexapoda</taxon>
        <taxon>Collembola</taxon>
        <taxon>Symphypleona</taxon>
        <taxon>Sminthuridae</taxon>
        <taxon>Allacma</taxon>
    </lineage>
</organism>
<name>A0A8J2PJN6_9HEXA</name>
<reference evidence="1" key="1">
    <citation type="submission" date="2021-06" db="EMBL/GenBank/DDBJ databases">
        <authorList>
            <person name="Hodson N. C."/>
            <person name="Mongue J. A."/>
            <person name="Jaron S. K."/>
        </authorList>
    </citation>
    <scope>NUCLEOTIDE SEQUENCE</scope>
</reference>
<evidence type="ECO:0000313" key="2">
    <source>
        <dbReference type="Proteomes" id="UP000708208"/>
    </source>
</evidence>